<organism evidence="1 2">
    <name type="scientific">Buttiauxella noackiae ATCC 51607</name>
    <dbReference type="NCBI Taxonomy" id="1354255"/>
    <lineage>
        <taxon>Bacteria</taxon>
        <taxon>Pseudomonadati</taxon>
        <taxon>Pseudomonadota</taxon>
        <taxon>Gammaproteobacteria</taxon>
        <taxon>Enterobacterales</taxon>
        <taxon>Enterobacteriaceae</taxon>
        <taxon>Buttiauxella</taxon>
    </lineage>
</organism>
<dbReference type="InterPro" id="IPR051220">
    <property type="entry name" value="TFA_Chaperone"/>
</dbReference>
<proteinExistence type="predicted"/>
<dbReference type="InterPro" id="IPR003458">
    <property type="entry name" value="Phage_T4_Gp38_tail_assem"/>
</dbReference>
<dbReference type="PANTHER" id="PTHR34413">
    <property type="entry name" value="PROPHAGE TAIL FIBER ASSEMBLY PROTEIN HOMOLOG TFAE-RELATED-RELATED"/>
    <property type="match status" value="1"/>
</dbReference>
<evidence type="ECO:0000313" key="1">
    <source>
        <dbReference type="EMBL" id="OAT18855.1"/>
    </source>
</evidence>
<name>A0A1B7HTB5_9ENTR</name>
<keyword evidence="2" id="KW-1185">Reference proteome</keyword>
<sequence length="172" mass="19428">MTLIELKRYYPEEMPLGNGVQYFIDVNGKDWFKSLPLFTKKYSIAFEPASGVIRSYCDDVSRLYPVDLNVTDVDTLPDGFDIDGTWIFDEGVISQRVLSSEELTAQAGNKKQMLMNEANTAIAVLQDAVELNIATESEAALLRVWKNYRVLLSRIDVTQTDGIEWPQPPVTD</sequence>
<dbReference type="Proteomes" id="UP000078286">
    <property type="component" value="Unassembled WGS sequence"/>
</dbReference>
<reference evidence="1 2" key="1">
    <citation type="submission" date="2016-04" db="EMBL/GenBank/DDBJ databases">
        <title>ATOL: Assembling a taxonomically balanced genome-scale reconstruction of the evolutionary history of the Enterobacteriaceae.</title>
        <authorList>
            <person name="Plunkett G.III."/>
            <person name="Neeno-Eckwall E.C."/>
            <person name="Glasner J.D."/>
            <person name="Perna N.T."/>
        </authorList>
    </citation>
    <scope>NUCLEOTIDE SEQUENCE [LARGE SCALE GENOMIC DNA]</scope>
    <source>
        <strain evidence="1 2">ATCC 51607</strain>
    </source>
</reference>
<protein>
    <submittedName>
        <fullName evidence="1">Tail fiber assembly protein</fullName>
    </submittedName>
</protein>
<dbReference type="Pfam" id="PF02413">
    <property type="entry name" value="Caudo_TAP"/>
    <property type="match status" value="1"/>
</dbReference>
<dbReference type="RefSeq" id="WP_064554440.1">
    <property type="nucleotide sequence ID" value="NZ_LXEO01000017.1"/>
</dbReference>
<dbReference type="PATRIC" id="fig|1354255.3.peg.1735"/>
<evidence type="ECO:0000313" key="2">
    <source>
        <dbReference type="Proteomes" id="UP000078286"/>
    </source>
</evidence>
<accession>A0A1B7HTB5</accession>
<dbReference type="PANTHER" id="PTHR34413:SF2">
    <property type="entry name" value="PROPHAGE TAIL FIBER ASSEMBLY PROTEIN HOMOLOG TFAE-RELATED"/>
    <property type="match status" value="1"/>
</dbReference>
<dbReference type="AlphaFoldDB" id="A0A1B7HTB5"/>
<comment type="caution">
    <text evidence="1">The sequence shown here is derived from an EMBL/GenBank/DDBJ whole genome shotgun (WGS) entry which is preliminary data.</text>
</comment>
<dbReference type="EMBL" id="LXEO01000017">
    <property type="protein sequence ID" value="OAT18855.1"/>
    <property type="molecule type" value="Genomic_DNA"/>
</dbReference>
<gene>
    <name evidence="1" type="ORF">M979_1679</name>
</gene>